<name>U2KJ13_TRESO</name>
<comment type="caution">
    <text evidence="2">The sequence shown here is derived from an EMBL/GenBank/DDBJ whole genome shotgun (WGS) entry which is preliminary data.</text>
</comment>
<keyword evidence="1" id="KW-0472">Membrane</keyword>
<evidence type="ECO:0000313" key="4">
    <source>
        <dbReference type="Proteomes" id="UP000016412"/>
    </source>
</evidence>
<dbReference type="RefSeq" id="WP_021331488.1">
    <property type="nucleotide sequence ID" value="NZ_AUZJ01000066.1"/>
</dbReference>
<evidence type="ECO:0000313" key="5">
    <source>
        <dbReference type="Proteomes" id="UP000016646"/>
    </source>
</evidence>
<feature type="transmembrane region" description="Helical" evidence="1">
    <location>
        <begin position="61"/>
        <end position="79"/>
    </location>
</feature>
<keyword evidence="5" id="KW-1185">Reference proteome</keyword>
<dbReference type="AlphaFoldDB" id="U2KJ13"/>
<reference evidence="4 5" key="1">
    <citation type="submission" date="2013-08" db="EMBL/GenBank/DDBJ databases">
        <authorList>
            <person name="Durkin A.S."/>
            <person name="Haft D.R."/>
            <person name="McCorrison J."/>
            <person name="Torralba M."/>
            <person name="Gillis M."/>
            <person name="Haft D.H."/>
            <person name="Methe B."/>
            <person name="Sutton G."/>
            <person name="Nelson K.E."/>
        </authorList>
    </citation>
    <scope>NUCLEOTIDE SEQUENCE [LARGE SCALE GENOMIC DNA]</scope>
    <source>
        <strain evidence="3 5">ATCC 35536</strain>
        <strain evidence="2 4">VPI DR56BR1116</strain>
    </source>
</reference>
<dbReference type="Proteomes" id="UP000016412">
    <property type="component" value="Unassembled WGS sequence"/>
</dbReference>
<evidence type="ECO:0000313" key="2">
    <source>
        <dbReference type="EMBL" id="ERF59599.1"/>
    </source>
</evidence>
<keyword evidence="1" id="KW-0812">Transmembrane</keyword>
<dbReference type="STRING" id="1125725.HMPREF1325_1692"/>
<sequence>MDFSFMDEGHEDGKEALHYYFNHEERIKRAPKIVRDYYSGEGIQSPKGILKSLVATKANRFGLFAVAIFCAFIYVYSLVSEKPYRKTVGGAEATLAAFSYADEIYASLTVRPGNDTEKAMRSGTLAVRFSSIDVQKATVGESEDSQNYTGKELSVRTKFPDYDIVAVRAEVRFRGETKTLVARVVRE</sequence>
<dbReference type="EMBL" id="AUZJ01000066">
    <property type="protein sequence ID" value="ERF59599.1"/>
    <property type="molecule type" value="Genomic_DNA"/>
</dbReference>
<evidence type="ECO:0000256" key="1">
    <source>
        <dbReference type="SAM" id="Phobius"/>
    </source>
</evidence>
<dbReference type="OrthoDB" id="362779at2"/>
<dbReference type="EMBL" id="AVQI01000080">
    <property type="protein sequence ID" value="ERJ98491.1"/>
    <property type="molecule type" value="Genomic_DNA"/>
</dbReference>
<protein>
    <submittedName>
        <fullName evidence="2">Uncharacterized protein</fullName>
    </submittedName>
</protein>
<gene>
    <name evidence="3" type="ORF">HMPREF0860_0283</name>
    <name evidence="2" type="ORF">HMPREF1325_1692</name>
</gene>
<dbReference type="Proteomes" id="UP000016646">
    <property type="component" value="Unassembled WGS sequence"/>
</dbReference>
<evidence type="ECO:0000313" key="3">
    <source>
        <dbReference type="EMBL" id="ERJ98491.1"/>
    </source>
</evidence>
<organism evidence="2 4">
    <name type="scientific">Treponema socranskii subsp. socranskii VPI DR56BR1116 = ATCC 35536</name>
    <dbReference type="NCBI Taxonomy" id="1125725"/>
    <lineage>
        <taxon>Bacteria</taxon>
        <taxon>Pseudomonadati</taxon>
        <taxon>Spirochaetota</taxon>
        <taxon>Spirochaetia</taxon>
        <taxon>Spirochaetales</taxon>
        <taxon>Treponemataceae</taxon>
        <taxon>Treponema</taxon>
    </lineage>
</organism>
<accession>U2KJ13</accession>
<dbReference type="eggNOG" id="ENOG5031CY4">
    <property type="taxonomic scope" value="Bacteria"/>
</dbReference>
<keyword evidence="1" id="KW-1133">Transmembrane helix</keyword>
<dbReference type="PATRIC" id="fig|1125725.3.peg.2442"/>
<proteinExistence type="predicted"/>